<keyword evidence="1 6" id="KW-0004">4Fe-4S</keyword>
<dbReference type="SFLD" id="SFLDG01066">
    <property type="entry name" value="organic_radical-activating_enz"/>
    <property type="match status" value="1"/>
</dbReference>
<reference evidence="8 9" key="1">
    <citation type="submission" date="2023-07" db="EMBL/GenBank/DDBJ databases">
        <title>Description of novel actinomycetes strains, isolated from tidal flat sediment.</title>
        <authorList>
            <person name="Lu C."/>
        </authorList>
    </citation>
    <scope>NUCLEOTIDE SEQUENCE [LARGE SCALE GENOMIC DNA]</scope>
    <source>
        <strain evidence="8 9">SYSU T00b441</strain>
    </source>
</reference>
<keyword evidence="5 6" id="KW-0411">Iron-sulfur</keyword>
<keyword evidence="4 6" id="KW-0408">Iron</keyword>
<dbReference type="SFLD" id="SFLDS00029">
    <property type="entry name" value="Radical_SAM"/>
    <property type="match status" value="1"/>
</dbReference>
<dbReference type="CDD" id="cd01335">
    <property type="entry name" value="Radical_SAM"/>
    <property type="match status" value="1"/>
</dbReference>
<evidence type="ECO:0000256" key="6">
    <source>
        <dbReference type="RuleBase" id="RU362053"/>
    </source>
</evidence>
<dbReference type="EC" id="1.97.1.4" evidence="6"/>
<dbReference type="GO" id="GO:0043365">
    <property type="term" value="F:[formate-C-acetyltransferase]-activating enzyme activity"/>
    <property type="evidence" value="ECO:0007669"/>
    <property type="project" value="UniProtKB-EC"/>
</dbReference>
<dbReference type="Gene3D" id="3.20.20.70">
    <property type="entry name" value="Aldolase class I"/>
    <property type="match status" value="1"/>
</dbReference>
<evidence type="ECO:0000256" key="5">
    <source>
        <dbReference type="ARBA" id="ARBA00023014"/>
    </source>
</evidence>
<dbReference type="PANTHER" id="PTHR30352:SF5">
    <property type="entry name" value="PYRUVATE FORMATE-LYASE 1-ACTIVATING ENZYME"/>
    <property type="match status" value="1"/>
</dbReference>
<comment type="subcellular location">
    <subcellularLocation>
        <location evidence="6">Cytoplasm</location>
    </subcellularLocation>
</comment>
<dbReference type="Pfam" id="PF04055">
    <property type="entry name" value="Radical_SAM"/>
    <property type="match status" value="1"/>
</dbReference>
<dbReference type="EMBL" id="JAUQYP010000001">
    <property type="protein sequence ID" value="MDO8107903.1"/>
    <property type="molecule type" value="Genomic_DNA"/>
</dbReference>
<evidence type="ECO:0000256" key="4">
    <source>
        <dbReference type="ARBA" id="ARBA00023004"/>
    </source>
</evidence>
<dbReference type="PANTHER" id="PTHR30352">
    <property type="entry name" value="PYRUVATE FORMATE-LYASE-ACTIVATING ENZYME"/>
    <property type="match status" value="1"/>
</dbReference>
<accession>A0ABT9DCK4</accession>
<dbReference type="InterPro" id="IPR012838">
    <property type="entry name" value="PFL1_activating"/>
</dbReference>
<evidence type="ECO:0000313" key="9">
    <source>
        <dbReference type="Proteomes" id="UP001232536"/>
    </source>
</evidence>
<dbReference type="RefSeq" id="WP_304601502.1">
    <property type="nucleotide sequence ID" value="NZ_JAUQYO010000001.1"/>
</dbReference>
<evidence type="ECO:0000313" key="8">
    <source>
        <dbReference type="EMBL" id="MDO8107903.1"/>
    </source>
</evidence>
<comment type="function">
    <text evidence="6">Activation of pyruvate formate-lyase under anaerobic conditions by generation of an organic free radical, using S-adenosylmethionine and reduced flavodoxin as cosubstrates to produce 5'-deoxy-adenosine.</text>
</comment>
<dbReference type="InterPro" id="IPR034457">
    <property type="entry name" value="Organic_radical-activating"/>
</dbReference>
<name>A0ABT9DCK4_9CELL</name>
<comment type="catalytic activity">
    <reaction evidence="6">
        <text>glycyl-[formate C-acetyltransferase] + reduced [flavodoxin] + S-adenosyl-L-methionine = glycin-2-yl radical-[formate C-acetyltransferase] + semiquinone [flavodoxin] + 5'-deoxyadenosine + L-methionine + H(+)</text>
        <dbReference type="Rhea" id="RHEA:19225"/>
        <dbReference type="Rhea" id="RHEA-COMP:10622"/>
        <dbReference type="Rhea" id="RHEA-COMP:12190"/>
        <dbReference type="Rhea" id="RHEA-COMP:12191"/>
        <dbReference type="Rhea" id="RHEA-COMP:14480"/>
        <dbReference type="ChEBI" id="CHEBI:15378"/>
        <dbReference type="ChEBI" id="CHEBI:17319"/>
        <dbReference type="ChEBI" id="CHEBI:29947"/>
        <dbReference type="ChEBI" id="CHEBI:32722"/>
        <dbReference type="ChEBI" id="CHEBI:57618"/>
        <dbReference type="ChEBI" id="CHEBI:57844"/>
        <dbReference type="ChEBI" id="CHEBI:59789"/>
        <dbReference type="ChEBI" id="CHEBI:140311"/>
        <dbReference type="EC" id="1.97.1.4"/>
    </reaction>
</comment>
<dbReference type="PROSITE" id="PS51918">
    <property type="entry name" value="RADICAL_SAM"/>
    <property type="match status" value="1"/>
</dbReference>
<keyword evidence="6" id="KW-0963">Cytoplasm</keyword>
<gene>
    <name evidence="8" type="primary">pflA</name>
    <name evidence="8" type="ORF">Q6348_11925</name>
</gene>
<keyword evidence="6 8" id="KW-0560">Oxidoreductase</keyword>
<dbReference type="InterPro" id="IPR013785">
    <property type="entry name" value="Aldolase_TIM"/>
</dbReference>
<dbReference type="SUPFAM" id="SSF102114">
    <property type="entry name" value="Radical SAM enzymes"/>
    <property type="match status" value="1"/>
</dbReference>
<evidence type="ECO:0000256" key="3">
    <source>
        <dbReference type="ARBA" id="ARBA00022723"/>
    </source>
</evidence>
<comment type="cofactor">
    <cofactor evidence="6">
        <name>[4Fe-4S] cluster</name>
        <dbReference type="ChEBI" id="CHEBI:49883"/>
    </cofactor>
    <text evidence="6">Binds 1 [4Fe-4S] cluster. The cluster is coordinated with 3 cysteines and an exchangeable S-adenosyl-L-methionine.</text>
</comment>
<keyword evidence="2 6" id="KW-0949">S-adenosyl-L-methionine</keyword>
<proteinExistence type="inferred from homology"/>
<keyword evidence="3 6" id="KW-0479">Metal-binding</keyword>
<organism evidence="8 9">
    <name type="scientific">Actinotalea lenta</name>
    <dbReference type="NCBI Taxonomy" id="3064654"/>
    <lineage>
        <taxon>Bacteria</taxon>
        <taxon>Bacillati</taxon>
        <taxon>Actinomycetota</taxon>
        <taxon>Actinomycetes</taxon>
        <taxon>Micrococcales</taxon>
        <taxon>Cellulomonadaceae</taxon>
        <taxon>Actinotalea</taxon>
    </lineage>
</organism>
<keyword evidence="9" id="KW-1185">Reference proteome</keyword>
<comment type="caution">
    <text evidence="8">The sequence shown here is derived from an EMBL/GenBank/DDBJ whole genome shotgun (WGS) entry which is preliminary data.</text>
</comment>
<sequence>MSILSERSTCCEDGQATQMAALRAGEIGSVHSWDRSTDADGPGTRLVLRLSGCPLRCQYCHGPDAWLMRDGALHTVDSALARIERDAPVLVAGGGGLTVSGGEPLLQPSFVARVLRGAKEIGVHTVLDTSGYLGRRAGDGLLDDTDLVILDVKSGLPDVYRAVTGRDLAPTLEFARRLADRRTRLWARFVVVPGLTDAWDNVAAVGEHLAALGNVERVEVVAFEQSGREVWHSIGADYRLELTMEPDEELLARVRSQLRASGLAVA</sequence>
<dbReference type="InterPro" id="IPR007197">
    <property type="entry name" value="rSAM"/>
</dbReference>
<keyword evidence="8" id="KW-0670">Pyruvate</keyword>
<evidence type="ECO:0000256" key="1">
    <source>
        <dbReference type="ARBA" id="ARBA00022485"/>
    </source>
</evidence>
<evidence type="ECO:0000256" key="2">
    <source>
        <dbReference type="ARBA" id="ARBA00022691"/>
    </source>
</evidence>
<dbReference type="InterPro" id="IPR058240">
    <property type="entry name" value="rSAM_sf"/>
</dbReference>
<comment type="similarity">
    <text evidence="6">Belongs to the organic radical-activating enzymes family.</text>
</comment>
<dbReference type="Proteomes" id="UP001232536">
    <property type="component" value="Unassembled WGS sequence"/>
</dbReference>
<evidence type="ECO:0000259" key="7">
    <source>
        <dbReference type="PROSITE" id="PS51918"/>
    </source>
</evidence>
<dbReference type="NCBIfam" id="TIGR02493">
    <property type="entry name" value="PFLA"/>
    <property type="match status" value="1"/>
</dbReference>
<protein>
    <recommendedName>
        <fullName evidence="6">Pyruvate formate-lyase-activating enzyme</fullName>
        <ecNumber evidence="6">1.97.1.4</ecNumber>
    </recommendedName>
</protein>
<feature type="domain" description="Radical SAM core" evidence="7">
    <location>
        <begin position="39"/>
        <end position="261"/>
    </location>
</feature>